<evidence type="ECO:0000256" key="7">
    <source>
        <dbReference type="ARBA" id="ARBA00024041"/>
    </source>
</evidence>
<dbReference type="InterPro" id="IPR002293">
    <property type="entry name" value="AA/rel_permease1"/>
</dbReference>
<proteinExistence type="inferred from homology"/>
<keyword evidence="5 8" id="KW-1133">Transmembrane helix</keyword>
<evidence type="ECO:0000256" key="2">
    <source>
        <dbReference type="ARBA" id="ARBA00022448"/>
    </source>
</evidence>
<feature type="transmembrane region" description="Helical" evidence="8">
    <location>
        <begin position="525"/>
        <end position="544"/>
    </location>
</feature>
<feature type="transmembrane region" description="Helical" evidence="8">
    <location>
        <begin position="459"/>
        <end position="478"/>
    </location>
</feature>
<dbReference type="Proteomes" id="UP001209570">
    <property type="component" value="Unassembled WGS sequence"/>
</dbReference>
<keyword evidence="4 8" id="KW-0812">Transmembrane</keyword>
<feature type="transmembrane region" description="Helical" evidence="8">
    <location>
        <begin position="166"/>
        <end position="188"/>
    </location>
</feature>
<keyword evidence="3" id="KW-1003">Cell membrane</keyword>
<evidence type="ECO:0000313" key="10">
    <source>
        <dbReference type="Proteomes" id="UP001209570"/>
    </source>
</evidence>
<name>A0AAD5Q683_PYTIN</name>
<feature type="transmembrane region" description="Helical" evidence="8">
    <location>
        <begin position="195"/>
        <end position="211"/>
    </location>
</feature>
<dbReference type="Gene3D" id="1.20.1740.10">
    <property type="entry name" value="Amino acid/polyamine transporter I"/>
    <property type="match status" value="1"/>
</dbReference>
<evidence type="ECO:0000256" key="4">
    <source>
        <dbReference type="ARBA" id="ARBA00022692"/>
    </source>
</evidence>
<keyword evidence="2" id="KW-0813">Transport</keyword>
<evidence type="ECO:0000256" key="5">
    <source>
        <dbReference type="ARBA" id="ARBA00022989"/>
    </source>
</evidence>
<feature type="transmembrane region" description="Helical" evidence="8">
    <location>
        <begin position="339"/>
        <end position="360"/>
    </location>
</feature>
<feature type="transmembrane region" description="Helical" evidence="8">
    <location>
        <begin position="217"/>
        <end position="236"/>
    </location>
</feature>
<dbReference type="GO" id="GO:0005886">
    <property type="term" value="C:plasma membrane"/>
    <property type="evidence" value="ECO:0007669"/>
    <property type="project" value="UniProtKB-SubCell"/>
</dbReference>
<feature type="transmembrane region" description="Helical" evidence="8">
    <location>
        <begin position="499"/>
        <end position="519"/>
    </location>
</feature>
<dbReference type="EMBL" id="JAKCXM010000504">
    <property type="protein sequence ID" value="KAJ0393331.1"/>
    <property type="molecule type" value="Genomic_DNA"/>
</dbReference>
<comment type="subcellular location">
    <subcellularLocation>
        <location evidence="1">Cell membrane</location>
        <topology evidence="1">Multi-pass membrane protein</topology>
    </subcellularLocation>
</comment>
<accession>A0AAD5Q683</accession>
<sequence length="555" mass="59735">MAGVRLCRDLSDELIVSPSTDDGASALERTAVSVSPPDDEIAVMEAQFFRVAATSKHQYIVPLGSGSDHDAAASCHSVRRDAPVAARRIELLTADVPSRRVLTTLGLVCLCYFKVCGGPVGSELTVSTAGPLFGLLGLIIFPILFNIPITVVIAELCSAFPEDGGFAMWILNAFGPFWGFLVGYWAWVGSVFDRILYVQILFSYLCGALGVEMRSGVLQYIVKAAVALLLTLPSLYGTRGLSAVLFVSLLCVLATFSVFSGWAFTETSGLQQYTEIRRANISFPDSSGSQDGHAASLSGPWDIHWALYVNTLFWNFDGFYLASVFGGEVSNPARTYPRAFKISFVLLWLTYVVSLAAAVGSNRPHWTTWQENAFPDLGEAVGGPALHVVVLVGSLVAVAGLFMTEVFCEAFQMCGMADCGLLPSAFQRRDSHYGAPQAAITFSLGCVLLGLAFDANEVLVMKNAFAAAVELLILVAALQLRRTLPLVPRPSRVPGGLGTLGLVLVLPAALLVYLIANVFSRPRAALLFVVVTALGSVCALLRRLRVAQRQRHRVR</sequence>
<comment type="similarity">
    <text evidence="7">Belongs to the amino acid-polyamine-organocation (APC) superfamily. Polyamine:cation symporter (PHS) (TC 2.A.3.12) family.</text>
</comment>
<dbReference type="Pfam" id="PF13520">
    <property type="entry name" value="AA_permease_2"/>
    <property type="match status" value="1"/>
</dbReference>
<organism evidence="9 10">
    <name type="scientific">Pythium insidiosum</name>
    <name type="common">Pythiosis disease agent</name>
    <dbReference type="NCBI Taxonomy" id="114742"/>
    <lineage>
        <taxon>Eukaryota</taxon>
        <taxon>Sar</taxon>
        <taxon>Stramenopiles</taxon>
        <taxon>Oomycota</taxon>
        <taxon>Peronosporomycetes</taxon>
        <taxon>Pythiales</taxon>
        <taxon>Pythiaceae</taxon>
        <taxon>Pythium</taxon>
    </lineage>
</organism>
<feature type="transmembrane region" description="Helical" evidence="8">
    <location>
        <begin position="380"/>
        <end position="403"/>
    </location>
</feature>
<evidence type="ECO:0000256" key="6">
    <source>
        <dbReference type="ARBA" id="ARBA00023136"/>
    </source>
</evidence>
<dbReference type="PANTHER" id="PTHR45826:SF2">
    <property type="entry name" value="AMINO ACID TRANSPORTER"/>
    <property type="match status" value="1"/>
</dbReference>
<reference evidence="9" key="1">
    <citation type="submission" date="2021-12" db="EMBL/GenBank/DDBJ databases">
        <title>Prjna785345.</title>
        <authorList>
            <person name="Rujirawat T."/>
            <person name="Krajaejun T."/>
        </authorList>
    </citation>
    <scope>NUCLEOTIDE SEQUENCE</scope>
    <source>
        <strain evidence="9">Pi057C3</strain>
    </source>
</reference>
<keyword evidence="10" id="KW-1185">Reference proteome</keyword>
<gene>
    <name evidence="9" type="ORF">P43SY_002894</name>
</gene>
<feature type="transmembrane region" description="Helical" evidence="8">
    <location>
        <begin position="243"/>
        <end position="264"/>
    </location>
</feature>
<dbReference type="InterPro" id="IPR044566">
    <property type="entry name" value="RMV1-like"/>
</dbReference>
<evidence type="ECO:0000256" key="8">
    <source>
        <dbReference type="SAM" id="Phobius"/>
    </source>
</evidence>
<dbReference type="GO" id="GO:0015203">
    <property type="term" value="F:polyamine transmembrane transporter activity"/>
    <property type="evidence" value="ECO:0007669"/>
    <property type="project" value="UniProtKB-ARBA"/>
</dbReference>
<feature type="transmembrane region" description="Helical" evidence="8">
    <location>
        <begin position="132"/>
        <end position="154"/>
    </location>
</feature>
<evidence type="ECO:0000313" key="9">
    <source>
        <dbReference type="EMBL" id="KAJ0393331.1"/>
    </source>
</evidence>
<comment type="caution">
    <text evidence="9">The sequence shown here is derived from an EMBL/GenBank/DDBJ whole genome shotgun (WGS) entry which is preliminary data.</text>
</comment>
<evidence type="ECO:0000256" key="1">
    <source>
        <dbReference type="ARBA" id="ARBA00004651"/>
    </source>
</evidence>
<keyword evidence="6 8" id="KW-0472">Membrane</keyword>
<feature type="transmembrane region" description="Helical" evidence="8">
    <location>
        <begin position="433"/>
        <end position="453"/>
    </location>
</feature>
<dbReference type="PANTHER" id="PTHR45826">
    <property type="entry name" value="POLYAMINE TRANSPORTER PUT1"/>
    <property type="match status" value="1"/>
</dbReference>
<evidence type="ECO:0000256" key="3">
    <source>
        <dbReference type="ARBA" id="ARBA00022475"/>
    </source>
</evidence>
<feature type="transmembrane region" description="Helical" evidence="8">
    <location>
        <begin position="305"/>
        <end position="327"/>
    </location>
</feature>
<protein>
    <submittedName>
        <fullName evidence="9">Uncharacterized protein</fullName>
    </submittedName>
</protein>
<dbReference type="AlphaFoldDB" id="A0AAD5Q683"/>